<evidence type="ECO:0000313" key="3">
    <source>
        <dbReference type="EMBL" id="KAL3617181.1"/>
    </source>
</evidence>
<keyword evidence="2" id="KW-0812">Transmembrane</keyword>
<evidence type="ECO:0000313" key="4">
    <source>
        <dbReference type="Proteomes" id="UP001632038"/>
    </source>
</evidence>
<dbReference type="Proteomes" id="UP001632038">
    <property type="component" value="Unassembled WGS sequence"/>
</dbReference>
<dbReference type="PANTHER" id="PTHR11802:SF235">
    <property type="entry name" value="SERINE CARBOXYPEPTIDASE-LIKE 33"/>
    <property type="match status" value="1"/>
</dbReference>
<reference evidence="4" key="1">
    <citation type="journal article" date="2024" name="IScience">
        <title>Strigolactones Initiate the Formation of Haustorium-like Structures in Castilleja.</title>
        <authorList>
            <person name="Buerger M."/>
            <person name="Peterson D."/>
            <person name="Chory J."/>
        </authorList>
    </citation>
    <scope>NUCLEOTIDE SEQUENCE [LARGE SCALE GENOMIC DNA]</scope>
</reference>
<evidence type="ECO:0000256" key="2">
    <source>
        <dbReference type="SAM" id="Phobius"/>
    </source>
</evidence>
<keyword evidence="2" id="KW-1133">Transmembrane helix</keyword>
<gene>
    <name evidence="3" type="ORF">CASFOL_038928</name>
</gene>
<organism evidence="3 4">
    <name type="scientific">Castilleja foliolosa</name>
    <dbReference type="NCBI Taxonomy" id="1961234"/>
    <lineage>
        <taxon>Eukaryota</taxon>
        <taxon>Viridiplantae</taxon>
        <taxon>Streptophyta</taxon>
        <taxon>Embryophyta</taxon>
        <taxon>Tracheophyta</taxon>
        <taxon>Spermatophyta</taxon>
        <taxon>Magnoliopsida</taxon>
        <taxon>eudicotyledons</taxon>
        <taxon>Gunneridae</taxon>
        <taxon>Pentapetalae</taxon>
        <taxon>asterids</taxon>
        <taxon>lamiids</taxon>
        <taxon>Lamiales</taxon>
        <taxon>Orobanchaceae</taxon>
        <taxon>Pedicularideae</taxon>
        <taxon>Castillejinae</taxon>
        <taxon>Castilleja</taxon>
    </lineage>
</organism>
<accession>A0ABD3BIB8</accession>
<dbReference type="Gene3D" id="3.40.50.1820">
    <property type="entry name" value="alpha/beta hydrolase"/>
    <property type="match status" value="2"/>
</dbReference>
<feature type="transmembrane region" description="Helical" evidence="2">
    <location>
        <begin position="12"/>
        <end position="33"/>
    </location>
</feature>
<feature type="transmembrane region" description="Helical" evidence="2">
    <location>
        <begin position="197"/>
        <end position="222"/>
    </location>
</feature>
<comment type="caution">
    <text evidence="3">The sequence shown here is derived from an EMBL/GenBank/DDBJ whole genome shotgun (WGS) entry which is preliminary data.</text>
</comment>
<evidence type="ECO:0000256" key="1">
    <source>
        <dbReference type="ARBA" id="ARBA00009431"/>
    </source>
</evidence>
<proteinExistence type="inferred from homology"/>
<protein>
    <submittedName>
        <fullName evidence="3">Uncharacterized protein</fullName>
    </submittedName>
</protein>
<name>A0ABD3BIB8_9LAMI</name>
<keyword evidence="4" id="KW-1185">Reference proteome</keyword>
<dbReference type="PANTHER" id="PTHR11802">
    <property type="entry name" value="SERINE PROTEASE FAMILY S10 SERINE CARBOXYPEPTIDASE"/>
    <property type="match status" value="1"/>
</dbReference>
<dbReference type="InterPro" id="IPR001563">
    <property type="entry name" value="Peptidase_S10"/>
</dbReference>
<dbReference type="AlphaFoldDB" id="A0ABD3BIB8"/>
<keyword evidence="2" id="KW-0472">Membrane</keyword>
<dbReference type="EMBL" id="JAVIJP010000086">
    <property type="protein sequence ID" value="KAL3617181.1"/>
    <property type="molecule type" value="Genomic_DNA"/>
</dbReference>
<sequence>MSSNILLLNKLMLLVIIIYVVALNACCIIAANLQYKEYESDRVIKLPGQQKSLNVSQFLGYIAINEAHGPALFSYGSTERFCGFGCTQSGGSECTHDHLDFMGPLRVDKTGFGLEFNQNSWNKVGFSYTNTSDDYEHIDDSFAGESYAGHYVPQLAELVGNPTTDDYYDSKGIADFAWSHTLLSDEEYKMAIEACNFIFIFWVMDSEIYILYILSILSALLVSPNESIFIPENRNYQILSVYQLNPFNIKRKIIDPSPMLYLRESNQKKLIVQRRLFTMKTRTIWTNKDEEAQAAEEELDLPLKRLRRKYHDGQ</sequence>
<dbReference type="Pfam" id="PF00450">
    <property type="entry name" value="Peptidase_S10"/>
    <property type="match status" value="1"/>
</dbReference>
<comment type="similarity">
    <text evidence="1">Belongs to the peptidase S10 family.</text>
</comment>
<dbReference type="SUPFAM" id="SSF53474">
    <property type="entry name" value="alpha/beta-Hydrolases"/>
    <property type="match status" value="1"/>
</dbReference>
<dbReference type="InterPro" id="IPR029058">
    <property type="entry name" value="AB_hydrolase_fold"/>
</dbReference>